<dbReference type="Gene3D" id="3.20.20.100">
    <property type="entry name" value="NADP-dependent oxidoreductase domain"/>
    <property type="match status" value="1"/>
</dbReference>
<evidence type="ECO:0000313" key="8">
    <source>
        <dbReference type="EMBL" id="KAJ8513921.1"/>
    </source>
</evidence>
<dbReference type="SMART" id="SM00353">
    <property type="entry name" value="HLH"/>
    <property type="match status" value="1"/>
</dbReference>
<dbReference type="InterPro" id="IPR020471">
    <property type="entry name" value="AKR"/>
</dbReference>
<dbReference type="InterPro" id="IPR036812">
    <property type="entry name" value="NAD(P)_OxRdtase_dom_sf"/>
</dbReference>
<dbReference type="PROSITE" id="PS50888">
    <property type="entry name" value="BHLH"/>
    <property type="match status" value="1"/>
</dbReference>
<evidence type="ECO:0000256" key="5">
    <source>
        <dbReference type="ARBA" id="ARBA00023242"/>
    </source>
</evidence>
<dbReference type="PANTHER" id="PTHR46807:SF7">
    <property type="entry name" value="BHLH DOMAIN-CONTAINING PROTEIN"/>
    <property type="match status" value="1"/>
</dbReference>
<comment type="similarity">
    <text evidence="2">Belongs to the bHLH protein family.</text>
</comment>
<keyword evidence="3" id="KW-0805">Transcription regulation</keyword>
<dbReference type="Gene3D" id="4.10.280.10">
    <property type="entry name" value="Helix-loop-helix DNA-binding domain"/>
    <property type="match status" value="1"/>
</dbReference>
<name>A0AAV8S3L0_ENSVE</name>
<dbReference type="InterPro" id="IPR023210">
    <property type="entry name" value="NADP_OxRdtase_dom"/>
</dbReference>
<proteinExistence type="inferred from homology"/>
<evidence type="ECO:0000256" key="4">
    <source>
        <dbReference type="ARBA" id="ARBA00023163"/>
    </source>
</evidence>
<dbReference type="CDD" id="cd19093">
    <property type="entry name" value="AKR_AtPLR-like"/>
    <property type="match status" value="1"/>
</dbReference>
<dbReference type="FunFam" id="4.10.280.10:FF:000004">
    <property type="entry name" value="Basic helix-loop-helix transcription factor"/>
    <property type="match status" value="1"/>
</dbReference>
<feature type="region of interest" description="Disordered" evidence="6">
    <location>
        <begin position="729"/>
        <end position="802"/>
    </location>
</feature>
<gene>
    <name evidence="8" type="ORF">OPV22_004355</name>
</gene>
<feature type="compositionally biased region" description="Polar residues" evidence="6">
    <location>
        <begin position="597"/>
        <end position="611"/>
    </location>
</feature>
<reference evidence="8 9" key="1">
    <citation type="submission" date="2022-12" db="EMBL/GenBank/DDBJ databases">
        <title>Chromosome-scale assembly of the Ensete ventricosum genome.</title>
        <authorList>
            <person name="Dussert Y."/>
            <person name="Stocks J."/>
            <person name="Wendawek A."/>
            <person name="Woldeyes F."/>
            <person name="Nichols R.A."/>
            <person name="Borrell J.S."/>
        </authorList>
    </citation>
    <scope>NUCLEOTIDE SEQUENCE [LARGE SCALE GENOMIC DNA]</scope>
    <source>
        <strain evidence="9">cv. Maze</strain>
        <tissue evidence="8">Seeds</tissue>
    </source>
</reference>
<dbReference type="CDD" id="cd11445">
    <property type="entry name" value="bHLH_AtPIF_like"/>
    <property type="match status" value="1"/>
</dbReference>
<feature type="region of interest" description="Disordered" evidence="6">
    <location>
        <begin position="650"/>
        <end position="699"/>
    </location>
</feature>
<keyword evidence="5" id="KW-0539">Nucleus</keyword>
<evidence type="ECO:0000256" key="3">
    <source>
        <dbReference type="ARBA" id="ARBA00023015"/>
    </source>
</evidence>
<dbReference type="GO" id="GO:0005634">
    <property type="term" value="C:nucleus"/>
    <property type="evidence" value="ECO:0007669"/>
    <property type="project" value="UniProtKB-SubCell"/>
</dbReference>
<dbReference type="Proteomes" id="UP001222027">
    <property type="component" value="Unassembled WGS sequence"/>
</dbReference>
<dbReference type="InterPro" id="IPR047265">
    <property type="entry name" value="PIF1-like_bHLH"/>
</dbReference>
<dbReference type="GO" id="GO:0003700">
    <property type="term" value="F:DNA-binding transcription factor activity"/>
    <property type="evidence" value="ECO:0007669"/>
    <property type="project" value="InterPro"/>
</dbReference>
<evidence type="ECO:0000256" key="2">
    <source>
        <dbReference type="ARBA" id="ARBA00005510"/>
    </source>
</evidence>
<feature type="region of interest" description="Disordered" evidence="6">
    <location>
        <begin position="597"/>
        <end position="628"/>
    </location>
</feature>
<feature type="compositionally biased region" description="Basic and acidic residues" evidence="6">
    <location>
        <begin position="793"/>
        <end position="802"/>
    </location>
</feature>
<dbReference type="AlphaFoldDB" id="A0AAV8S3L0"/>
<dbReference type="PRINTS" id="PR00069">
    <property type="entry name" value="ALDKETRDTASE"/>
</dbReference>
<dbReference type="InterPro" id="IPR018170">
    <property type="entry name" value="Aldo/ket_reductase_CS"/>
</dbReference>
<accession>A0AAV8S3L0</accession>
<dbReference type="GO" id="GO:0046983">
    <property type="term" value="F:protein dimerization activity"/>
    <property type="evidence" value="ECO:0007669"/>
    <property type="project" value="InterPro"/>
</dbReference>
<organism evidence="8 9">
    <name type="scientific">Ensete ventricosum</name>
    <name type="common">Abyssinian banana</name>
    <name type="synonym">Musa ensete</name>
    <dbReference type="NCBI Taxonomy" id="4639"/>
    <lineage>
        <taxon>Eukaryota</taxon>
        <taxon>Viridiplantae</taxon>
        <taxon>Streptophyta</taxon>
        <taxon>Embryophyta</taxon>
        <taxon>Tracheophyta</taxon>
        <taxon>Spermatophyta</taxon>
        <taxon>Magnoliopsida</taxon>
        <taxon>Liliopsida</taxon>
        <taxon>Zingiberales</taxon>
        <taxon>Musaceae</taxon>
        <taxon>Ensete</taxon>
    </lineage>
</organism>
<dbReference type="PROSITE" id="PS00062">
    <property type="entry name" value="ALDOKETO_REDUCTASE_2"/>
    <property type="match status" value="1"/>
</dbReference>
<dbReference type="GO" id="GO:0016491">
    <property type="term" value="F:oxidoreductase activity"/>
    <property type="evidence" value="ECO:0007669"/>
    <property type="project" value="InterPro"/>
</dbReference>
<evidence type="ECO:0000259" key="7">
    <source>
        <dbReference type="PROSITE" id="PS50888"/>
    </source>
</evidence>
<feature type="domain" description="BHLH" evidence="7">
    <location>
        <begin position="793"/>
        <end position="842"/>
    </location>
</feature>
<feature type="compositionally biased region" description="Basic and acidic residues" evidence="6">
    <location>
        <begin position="513"/>
        <end position="529"/>
    </location>
</feature>
<dbReference type="SUPFAM" id="SSF51430">
    <property type="entry name" value="NAD(P)-linked oxidoreductase"/>
    <property type="match status" value="1"/>
</dbReference>
<dbReference type="Pfam" id="PF00248">
    <property type="entry name" value="Aldo_ket_red"/>
    <property type="match status" value="1"/>
</dbReference>
<keyword evidence="4" id="KW-0804">Transcription</keyword>
<dbReference type="InterPro" id="IPR011598">
    <property type="entry name" value="bHLH_dom"/>
</dbReference>
<dbReference type="InterPro" id="IPR036638">
    <property type="entry name" value="HLH_DNA-bd_sf"/>
</dbReference>
<protein>
    <recommendedName>
        <fullName evidence="7">BHLH domain-containing protein</fullName>
    </recommendedName>
</protein>
<dbReference type="InterPro" id="IPR044273">
    <property type="entry name" value="PIF3-like"/>
</dbReference>
<evidence type="ECO:0000313" key="9">
    <source>
        <dbReference type="Proteomes" id="UP001222027"/>
    </source>
</evidence>
<comment type="caution">
    <text evidence="8">The sequence shown here is derived from an EMBL/GenBank/DDBJ whole genome shotgun (WGS) entry which is preliminary data.</text>
</comment>
<feature type="compositionally biased region" description="Polar residues" evidence="6">
    <location>
        <begin position="671"/>
        <end position="699"/>
    </location>
</feature>
<dbReference type="PANTHER" id="PTHR46807">
    <property type="entry name" value="TRANSCRIPTION FACTOR PIF3"/>
    <property type="match status" value="1"/>
</dbReference>
<keyword evidence="9" id="KW-1185">Reference proteome</keyword>
<dbReference type="SUPFAM" id="SSF47459">
    <property type="entry name" value="HLH, helix-loop-helix DNA-binding domain"/>
    <property type="match status" value="1"/>
</dbReference>
<feature type="compositionally biased region" description="Low complexity" evidence="6">
    <location>
        <begin position="730"/>
        <end position="746"/>
    </location>
</feature>
<feature type="region of interest" description="Disordered" evidence="6">
    <location>
        <begin position="501"/>
        <end position="535"/>
    </location>
</feature>
<feature type="region of interest" description="Disordered" evidence="6">
    <location>
        <begin position="961"/>
        <end position="989"/>
    </location>
</feature>
<sequence length="989" mass="107551">MALQVNGAGFSLLRWRRGGALRTRAVSSESVATTREEVEKVKLGGSDLKVTKLGIGAWSWGDTTYWNDFQWDDRKLKAAKAAFDTSIDGGITFFDTAEVYGAGVMGAVNSETLLGRFIKERQKKEPVVVSVATKFAALPWRLGRGSVLSALKDSLSRLGVSSVELYQLHWPGIWGNKGYIDGLGDAVEQGLVKAVGVSNYSEKRLRDAYNQLKKRGIPLASNQVNYSLIYRIPEENGVKAACDELGITLIAYSPIAQGALTGKYTPENPPTGPRGRIYTPEFLRKLQPLVTRIEEIGQNYSKTPTQVVLNWLIAQDNVVPIPGAKNAEQATEFVGALGWRLAEQEIEELRSLASEIKPVIGFPKDQAFHSITDVIMEEVGEVRTVLHAAFATLLKCSDKRRQTQCHPNSMSEELGLLTGSEISVEQPIQARTCAHIVGGLRGALSEAAIHQAMNHYVPDWAMDDDSGCLTDLLPMTNQKKPMGPDNELIELLWRNGHVVMHSQSHRRPPGNVDELKQAQKPDQVQKHEQQPLGGSGNLMQDADAASWFQYPLDDSFEKEFCSEFFPEITGGADAAAVSDKISKDFVAEEDRSVRFGSSNALAASAPEENNTMPPPKSHLMGTTTTQQSSGLENAGVVNFAHFSKQAKADLGSSRCPQGHKGGGSGSKAGAQESSMMTVGSSTCGSNQIHAHTDPSNNLSHDAADIVTGLEEDTRMRFLSEGMLSKAHECTFTSTSGGSGSSYGRTGQQNASDQSHKRKARDVDDSGCQSEEVEYESIEEKKSAQRPISKRRSRAAEVHNLSERRRRDRINEKMKALQELIPHCNKTDKASMLDEAIEYLKSLQLQVQMMWMGSGMASMMFPGVQQYISGMGMGMGHASVPAIHGAVQLPRVPFVNQSVGTASGTNQTSFFPSPAMNLVNFPNQMQNIHLPETYARYLGVPLMPSHQATNFCTYGSQMVQQNQSAGAPGGSLQPGAGGPHCASTENNRSG</sequence>
<dbReference type="Pfam" id="PF00010">
    <property type="entry name" value="HLH"/>
    <property type="match status" value="1"/>
</dbReference>
<dbReference type="EMBL" id="JAQQAF010000001">
    <property type="protein sequence ID" value="KAJ8513921.1"/>
    <property type="molecule type" value="Genomic_DNA"/>
</dbReference>
<evidence type="ECO:0000256" key="1">
    <source>
        <dbReference type="ARBA" id="ARBA00004123"/>
    </source>
</evidence>
<comment type="subcellular location">
    <subcellularLocation>
        <location evidence="1">Nucleus</location>
    </subcellularLocation>
</comment>
<evidence type="ECO:0000256" key="6">
    <source>
        <dbReference type="SAM" id="MobiDB-lite"/>
    </source>
</evidence>